<comment type="caution">
    <text evidence="3">The sequence shown here is derived from an EMBL/GenBank/DDBJ whole genome shotgun (WGS) entry which is preliminary data.</text>
</comment>
<evidence type="ECO:0000256" key="1">
    <source>
        <dbReference type="RuleBase" id="RU003494"/>
    </source>
</evidence>
<dbReference type="SFLD" id="SFLDG01150">
    <property type="entry name" value="Main.1:_Beta-like"/>
    <property type="match status" value="1"/>
</dbReference>
<name>A0AAX1UGH7_CERSP</name>
<dbReference type="InterPro" id="IPR036249">
    <property type="entry name" value="Thioredoxin-like_sf"/>
</dbReference>
<dbReference type="SFLD" id="SFLDS00019">
    <property type="entry name" value="Glutathione_Transferase_(cytos"/>
    <property type="match status" value="1"/>
</dbReference>
<evidence type="ECO:0000313" key="3">
    <source>
        <dbReference type="EMBL" id="RHZ91675.1"/>
    </source>
</evidence>
<dbReference type="SUPFAM" id="SSF52833">
    <property type="entry name" value="Thioredoxin-like"/>
    <property type="match status" value="1"/>
</dbReference>
<proteinExistence type="inferred from homology"/>
<dbReference type="AlphaFoldDB" id="A0AAX1UGH7"/>
<organism evidence="3 4">
    <name type="scientific">Cereibacter sphaeroides</name>
    <name type="common">Rhodobacter sphaeroides</name>
    <dbReference type="NCBI Taxonomy" id="1063"/>
    <lineage>
        <taxon>Bacteria</taxon>
        <taxon>Pseudomonadati</taxon>
        <taxon>Pseudomonadota</taxon>
        <taxon>Alphaproteobacteria</taxon>
        <taxon>Rhodobacterales</taxon>
        <taxon>Paracoccaceae</taxon>
        <taxon>Cereibacter</taxon>
    </lineage>
</organism>
<protein>
    <submittedName>
        <fullName evidence="3">Glutathione S-transferase family protein</fullName>
    </submittedName>
</protein>
<dbReference type="Pfam" id="PF02798">
    <property type="entry name" value="GST_N"/>
    <property type="match status" value="1"/>
</dbReference>
<dbReference type="InterPro" id="IPR036282">
    <property type="entry name" value="Glutathione-S-Trfase_C_sf"/>
</dbReference>
<sequence length="205" mass="22583">MDRLTLYTNPRSRGRIARWMLEEVGQPYDLVTMDYGPEMHTPDYLALNPMGKVPTVTHGSRVITETAAICAYLADAFPEAGLVPENRASYYRWLFFAAGPFEAAVIDRALGVQIPPKRTVMVGYGDFDRAVATLEHAVSDTPFIAGERFTAADVQVGSQIGWGLQFGTIPDRPAFRAYWERLADRPARVRAAAMDDALMAGASHG</sequence>
<dbReference type="CDD" id="cd03207">
    <property type="entry name" value="GST_C_8"/>
    <property type="match status" value="1"/>
</dbReference>
<dbReference type="PANTHER" id="PTHR44051">
    <property type="entry name" value="GLUTATHIONE S-TRANSFERASE-RELATED"/>
    <property type="match status" value="1"/>
</dbReference>
<evidence type="ECO:0000313" key="4">
    <source>
        <dbReference type="Proteomes" id="UP000266305"/>
    </source>
</evidence>
<feature type="domain" description="GST N-terminal" evidence="2">
    <location>
        <begin position="1"/>
        <end position="81"/>
    </location>
</feature>
<dbReference type="InterPro" id="IPR004045">
    <property type="entry name" value="Glutathione_S-Trfase_N"/>
</dbReference>
<dbReference type="EMBL" id="QWGP01000031">
    <property type="protein sequence ID" value="RHZ91675.1"/>
    <property type="molecule type" value="Genomic_DNA"/>
</dbReference>
<dbReference type="Gene3D" id="3.40.30.10">
    <property type="entry name" value="Glutaredoxin"/>
    <property type="match status" value="1"/>
</dbReference>
<dbReference type="CDD" id="cd03046">
    <property type="entry name" value="GST_N_GTT1_like"/>
    <property type="match status" value="1"/>
</dbReference>
<dbReference type="PROSITE" id="PS50404">
    <property type="entry name" value="GST_NTER"/>
    <property type="match status" value="1"/>
</dbReference>
<dbReference type="InterPro" id="IPR004046">
    <property type="entry name" value="GST_C"/>
</dbReference>
<evidence type="ECO:0000259" key="2">
    <source>
        <dbReference type="PROSITE" id="PS50404"/>
    </source>
</evidence>
<dbReference type="SUPFAM" id="SSF47616">
    <property type="entry name" value="GST C-terminal domain-like"/>
    <property type="match status" value="1"/>
</dbReference>
<dbReference type="PANTHER" id="PTHR44051:SF21">
    <property type="entry name" value="GLUTATHIONE S-TRANSFERASE FAMILY PROTEIN"/>
    <property type="match status" value="1"/>
</dbReference>
<dbReference type="SFLD" id="SFLDG00358">
    <property type="entry name" value="Main_(cytGST)"/>
    <property type="match status" value="1"/>
</dbReference>
<dbReference type="InterPro" id="IPR040079">
    <property type="entry name" value="Glutathione_S-Trfase"/>
</dbReference>
<dbReference type="Gene3D" id="1.20.1050.10">
    <property type="match status" value="1"/>
</dbReference>
<gene>
    <name evidence="3" type="ORF">D1114_19730</name>
</gene>
<dbReference type="RefSeq" id="WP_119001168.1">
    <property type="nucleotide sequence ID" value="NZ_QWGP01000031.1"/>
</dbReference>
<accession>A0AAX1UGH7</accession>
<dbReference type="Pfam" id="PF00043">
    <property type="entry name" value="GST_C"/>
    <property type="match status" value="1"/>
</dbReference>
<dbReference type="Proteomes" id="UP000266305">
    <property type="component" value="Unassembled WGS sequence"/>
</dbReference>
<comment type="similarity">
    <text evidence="1">Belongs to the GST superfamily.</text>
</comment>
<reference evidence="3 4" key="1">
    <citation type="submission" date="2018-08" db="EMBL/GenBank/DDBJ databases">
        <title>Draft genome sequence of Rhodobacter sphaeroides FY.</title>
        <authorList>
            <person name="Rayyan A."/>
            <person name="Meyer T.E."/>
            <person name="Kyndt J.A."/>
        </authorList>
    </citation>
    <scope>NUCLEOTIDE SEQUENCE [LARGE SCALE GENOMIC DNA]</scope>
    <source>
        <strain evidence="3 4">FY</strain>
    </source>
</reference>